<evidence type="ECO:0000256" key="2">
    <source>
        <dbReference type="SAM" id="MobiDB-lite"/>
    </source>
</evidence>
<dbReference type="OrthoDB" id="5829234at2759"/>
<protein>
    <submittedName>
        <fullName evidence="6">RT_RNaseH_2 domain-containing protein</fullName>
    </submittedName>
</protein>
<dbReference type="WBParaSite" id="HPBE_0000862201-mRNA-1">
    <property type="protein sequence ID" value="HPBE_0000862201-mRNA-1"/>
    <property type="gene ID" value="HPBE_0000862201"/>
</dbReference>
<evidence type="ECO:0000313" key="4">
    <source>
        <dbReference type="EMBL" id="VDO77117.1"/>
    </source>
</evidence>
<dbReference type="Proteomes" id="UP000050761">
    <property type="component" value="Unassembled WGS sequence"/>
</dbReference>
<evidence type="ECO:0000259" key="3">
    <source>
        <dbReference type="Pfam" id="PF17919"/>
    </source>
</evidence>
<feature type="region of interest" description="Disordered" evidence="2">
    <location>
        <begin position="184"/>
        <end position="253"/>
    </location>
</feature>
<proteinExistence type="predicted"/>
<accession>A0A3P7Z0C1</accession>
<feature type="compositionally biased region" description="Basic and acidic residues" evidence="2">
    <location>
        <begin position="184"/>
        <end position="200"/>
    </location>
</feature>
<gene>
    <name evidence="4" type="ORF">HPBE_LOCUS8623</name>
</gene>
<reference evidence="4 5" key="1">
    <citation type="submission" date="2018-11" db="EMBL/GenBank/DDBJ databases">
        <authorList>
            <consortium name="Pathogen Informatics"/>
        </authorList>
    </citation>
    <scope>NUCLEOTIDE SEQUENCE [LARGE SCALE GENOMIC DNA]</scope>
</reference>
<feature type="region of interest" description="Disordered" evidence="2">
    <location>
        <begin position="139"/>
        <end position="171"/>
    </location>
</feature>
<evidence type="ECO:0000313" key="6">
    <source>
        <dbReference type="WBParaSite" id="HPBE_0000862201-mRNA-1"/>
    </source>
</evidence>
<evidence type="ECO:0000256" key="1">
    <source>
        <dbReference type="ARBA" id="ARBA00023268"/>
    </source>
</evidence>
<dbReference type="AlphaFoldDB" id="A0A3P7Z0C1"/>
<feature type="domain" description="Reverse transcriptase/retrotransposon-derived protein RNase H-like" evidence="3">
    <location>
        <begin position="62"/>
        <end position="123"/>
    </location>
</feature>
<sequence length="268" mass="29365">MGLEWIQKNEEMMYHMKVMVPQVKVKDSDLKEELKKTFPRIFEEGLGLCAKEKAELQLVQNARPYDTRQKIVVAADACEYGIEGVISHGYSDGSEKPIAHVSRLLTNAEKNYSQIEKEALALKPKHERLKIAQLTQKLRKAGAKVTHSDTDVKGSKTSGTEDSSKTGKRKSLSAECIGLKSAKHAETAGDALKTARETSIRDGSALPDTAREPSLPMDSSSSESNRAKKRPGPAAGRDASPSSERLSAEAPRNCMRFLDIMGTKAQPL</sequence>
<dbReference type="EMBL" id="UZAH01026207">
    <property type="protein sequence ID" value="VDO77117.1"/>
    <property type="molecule type" value="Genomic_DNA"/>
</dbReference>
<dbReference type="PANTHER" id="PTHR37984:SF5">
    <property type="entry name" value="PROTEIN NYNRIN-LIKE"/>
    <property type="match status" value="1"/>
</dbReference>
<organism evidence="4">
    <name type="scientific">Heligmosomoides polygyrus</name>
    <name type="common">Parasitic roundworm</name>
    <dbReference type="NCBI Taxonomy" id="6339"/>
    <lineage>
        <taxon>Eukaryota</taxon>
        <taxon>Metazoa</taxon>
        <taxon>Ecdysozoa</taxon>
        <taxon>Nematoda</taxon>
        <taxon>Chromadorea</taxon>
        <taxon>Rhabditida</taxon>
        <taxon>Rhabditina</taxon>
        <taxon>Rhabditomorpha</taxon>
        <taxon>Strongyloidea</taxon>
        <taxon>Heligmosomidae</taxon>
        <taxon>Heligmosomoides</taxon>
    </lineage>
</organism>
<dbReference type="Pfam" id="PF17919">
    <property type="entry name" value="RT_RNaseH_2"/>
    <property type="match status" value="1"/>
</dbReference>
<dbReference type="SUPFAM" id="SSF56672">
    <property type="entry name" value="DNA/RNA polymerases"/>
    <property type="match status" value="1"/>
</dbReference>
<dbReference type="InterPro" id="IPR041577">
    <property type="entry name" value="RT_RNaseH_2"/>
</dbReference>
<keyword evidence="1" id="KW-0511">Multifunctional enzyme</keyword>
<dbReference type="InterPro" id="IPR043502">
    <property type="entry name" value="DNA/RNA_pol_sf"/>
</dbReference>
<dbReference type="PANTHER" id="PTHR37984">
    <property type="entry name" value="PROTEIN CBG26694"/>
    <property type="match status" value="1"/>
</dbReference>
<dbReference type="InterPro" id="IPR050951">
    <property type="entry name" value="Retrovirus_Pol_polyprotein"/>
</dbReference>
<dbReference type="GO" id="GO:0003824">
    <property type="term" value="F:catalytic activity"/>
    <property type="evidence" value="ECO:0007669"/>
    <property type="project" value="UniProtKB-KW"/>
</dbReference>
<keyword evidence="5" id="KW-1185">Reference proteome</keyword>
<reference evidence="6" key="2">
    <citation type="submission" date="2019-09" db="UniProtKB">
        <authorList>
            <consortium name="WormBaseParasite"/>
        </authorList>
    </citation>
    <scope>IDENTIFICATION</scope>
</reference>
<name>A0A3P7Z0C1_HELPZ</name>
<evidence type="ECO:0000313" key="5">
    <source>
        <dbReference type="Proteomes" id="UP000050761"/>
    </source>
</evidence>